<keyword evidence="2" id="KW-1185">Reference proteome</keyword>
<evidence type="ECO:0000313" key="1">
    <source>
        <dbReference type="EMBL" id="MDA0177986.1"/>
    </source>
</evidence>
<dbReference type="RefSeq" id="WP_191073115.1">
    <property type="nucleotide sequence ID" value="NZ_CAXQEU010000044.1"/>
</dbReference>
<evidence type="ECO:0008006" key="3">
    <source>
        <dbReference type="Google" id="ProtNLM"/>
    </source>
</evidence>
<protein>
    <recommendedName>
        <fullName evidence="3">Lipocalin-like domain-containing protein</fullName>
    </recommendedName>
</protein>
<proteinExistence type="predicted"/>
<gene>
    <name evidence="1" type="ORF">OOZ35_10835</name>
</gene>
<dbReference type="Proteomes" id="UP001149142">
    <property type="component" value="Unassembled WGS sequence"/>
</dbReference>
<name>A0ABT4S1N6_9FLAO</name>
<sequence>MTTTESLLSNKTSYCPEDGTCSVEFIENKSYTLNYDEFNKSYLDVENSSSFSTFIFNYTKNPIANTEDSSYNEYVYLKLDSKTIQTGTFKDEQLYDFSPIYGRLCFCRGSNGYVKINNGSLQISKLTDKTYKVLFSFSVSELPQTINTIEEIINFK</sequence>
<reference evidence="1" key="1">
    <citation type="submission" date="2022-11" db="EMBL/GenBank/DDBJ databases">
        <title>Refractory cell wall polysaccharides provide important carbon source for microbial heterotrophs in the hadal ocean.</title>
        <authorList>
            <person name="Zhu X."/>
        </authorList>
    </citation>
    <scope>NUCLEOTIDE SEQUENCE</scope>
    <source>
        <strain evidence="1">MTRN7</strain>
    </source>
</reference>
<dbReference type="EMBL" id="JAPFGC010000002">
    <property type="protein sequence ID" value="MDA0177986.1"/>
    <property type="molecule type" value="Genomic_DNA"/>
</dbReference>
<accession>A0ABT4S1N6</accession>
<evidence type="ECO:0000313" key="2">
    <source>
        <dbReference type="Proteomes" id="UP001149142"/>
    </source>
</evidence>
<organism evidence="1 2">
    <name type="scientific">Mesoflavibacter profundi</name>
    <dbReference type="NCBI Taxonomy" id="2708110"/>
    <lineage>
        <taxon>Bacteria</taxon>
        <taxon>Pseudomonadati</taxon>
        <taxon>Bacteroidota</taxon>
        <taxon>Flavobacteriia</taxon>
        <taxon>Flavobacteriales</taxon>
        <taxon>Flavobacteriaceae</taxon>
        <taxon>Mesoflavibacter</taxon>
    </lineage>
</organism>
<comment type="caution">
    <text evidence="1">The sequence shown here is derived from an EMBL/GenBank/DDBJ whole genome shotgun (WGS) entry which is preliminary data.</text>
</comment>